<dbReference type="GO" id="GO:0004314">
    <property type="term" value="F:[acyl-carrier-protein] S-malonyltransferase activity"/>
    <property type="evidence" value="ECO:0007669"/>
    <property type="project" value="UniProtKB-EC"/>
</dbReference>
<evidence type="ECO:0000256" key="2">
    <source>
        <dbReference type="ARBA" id="ARBA00022679"/>
    </source>
</evidence>
<keyword evidence="2" id="KW-0808">Transferase</keyword>
<dbReference type="SUPFAM" id="SSF55048">
    <property type="entry name" value="Probable ACP-binding domain of malonyl-CoA ACP transacylase"/>
    <property type="match status" value="1"/>
</dbReference>
<dbReference type="RefSeq" id="WP_120197119.1">
    <property type="nucleotide sequence ID" value="NZ_MCIA01000021.1"/>
</dbReference>
<dbReference type="EMBL" id="MCIA01000021">
    <property type="protein sequence ID" value="RKD31344.1"/>
    <property type="molecule type" value="Genomic_DNA"/>
</dbReference>
<evidence type="ECO:0000313" key="7">
    <source>
        <dbReference type="Proteomes" id="UP000284277"/>
    </source>
</evidence>
<dbReference type="GO" id="GO:0006633">
    <property type="term" value="P:fatty acid biosynthetic process"/>
    <property type="evidence" value="ECO:0007669"/>
    <property type="project" value="TreeGrafter"/>
</dbReference>
<dbReference type="InterPro" id="IPR016035">
    <property type="entry name" value="Acyl_Trfase/lysoPLipase"/>
</dbReference>
<sequence>MDKIVFLFPGQGAQYIGMGKSLYDEYALVRETFDEASDLLGLDLRNICFNGSFGELNKYDNTFISVLTIGIAIFRIYMQEVGIPPSFIAGHSLGEYAALTCCGAMDFESALKIVQYRGKLLQKVAEQESGGMTIINNIEYDIVEKICREISKEKQLVGVSCYNTEKQTAISGHRLAVSKVEDILLGINAQITPLIASAPFHSPLLERESEKLKSELLKYSYRDLKWPVISNVNAKPYGGKESIIENLQKQLRSPVRWLDTLDYLQEQGVTMYIEMGTKPILKNMLSINKRESLAFTFGSKKDRDELKTFIEKEHQARKVAIEQKSVIARCLAMAISTKNNNFNEEEYLVGVIQKYEEMSKIQQYIEAKGEIPSVKHMQKVLKILVEIFETKKVPFQEQMSRIKYVLQETQTEDLLSDFLRRELKVNGRQIEQSGF</sequence>
<dbReference type="Proteomes" id="UP000284277">
    <property type="component" value="Unassembled WGS sequence"/>
</dbReference>
<dbReference type="OrthoDB" id="9805460at2"/>
<keyword evidence="3" id="KW-0012">Acyltransferase</keyword>
<gene>
    <name evidence="6" type="ORF">BET01_20725</name>
</gene>
<evidence type="ECO:0000259" key="5">
    <source>
        <dbReference type="SMART" id="SM00827"/>
    </source>
</evidence>
<evidence type="ECO:0000256" key="4">
    <source>
        <dbReference type="ARBA" id="ARBA00048462"/>
    </source>
</evidence>
<dbReference type="SMART" id="SM00827">
    <property type="entry name" value="PKS_AT"/>
    <property type="match status" value="1"/>
</dbReference>
<proteinExistence type="predicted"/>
<evidence type="ECO:0000313" key="6">
    <source>
        <dbReference type="EMBL" id="RKD31344.1"/>
    </source>
</evidence>
<dbReference type="EC" id="2.3.1.39" evidence="1"/>
<organism evidence="6 7">
    <name type="scientific">Lacrimispora algidixylanolytica</name>
    <dbReference type="NCBI Taxonomy" id="94868"/>
    <lineage>
        <taxon>Bacteria</taxon>
        <taxon>Bacillati</taxon>
        <taxon>Bacillota</taxon>
        <taxon>Clostridia</taxon>
        <taxon>Lachnospirales</taxon>
        <taxon>Lachnospiraceae</taxon>
        <taxon>Lacrimispora</taxon>
    </lineage>
</organism>
<dbReference type="SUPFAM" id="SSF52151">
    <property type="entry name" value="FabD/lysophospholipase-like"/>
    <property type="match status" value="1"/>
</dbReference>
<evidence type="ECO:0000256" key="1">
    <source>
        <dbReference type="ARBA" id="ARBA00013258"/>
    </source>
</evidence>
<dbReference type="Pfam" id="PF00698">
    <property type="entry name" value="Acyl_transf_1"/>
    <property type="match status" value="1"/>
</dbReference>
<keyword evidence="7" id="KW-1185">Reference proteome</keyword>
<dbReference type="AlphaFoldDB" id="A0A419T1B1"/>
<dbReference type="PANTHER" id="PTHR42681">
    <property type="entry name" value="MALONYL-COA-ACYL CARRIER PROTEIN TRANSACYLASE, MITOCHONDRIAL"/>
    <property type="match status" value="1"/>
</dbReference>
<dbReference type="InterPro" id="IPR016036">
    <property type="entry name" value="Malonyl_transacylase_ACP-bd"/>
</dbReference>
<accession>A0A419T1B1</accession>
<dbReference type="InterPro" id="IPR014043">
    <property type="entry name" value="Acyl_transferase_dom"/>
</dbReference>
<dbReference type="InterPro" id="IPR001227">
    <property type="entry name" value="Ac_transferase_dom_sf"/>
</dbReference>
<reference evidence="6 7" key="1">
    <citation type="submission" date="2016-08" db="EMBL/GenBank/DDBJ databases">
        <title>A new outlook on sporulation: Clostridium algidixylanolyticum.</title>
        <authorList>
            <person name="Poppleton D.I."/>
            <person name="Gribaldo S."/>
        </authorList>
    </citation>
    <scope>NUCLEOTIDE SEQUENCE [LARGE SCALE GENOMIC DNA]</scope>
    <source>
        <strain evidence="6 7">SPL73</strain>
    </source>
</reference>
<dbReference type="Gene3D" id="3.40.366.10">
    <property type="entry name" value="Malonyl-Coenzyme A Acyl Carrier Protein, domain 2"/>
    <property type="match status" value="1"/>
</dbReference>
<feature type="domain" description="Malonyl-CoA:ACP transacylase (MAT)" evidence="5">
    <location>
        <begin position="7"/>
        <end position="303"/>
    </location>
</feature>
<comment type="catalytic activity">
    <reaction evidence="4">
        <text>holo-[ACP] + malonyl-CoA = malonyl-[ACP] + CoA</text>
        <dbReference type="Rhea" id="RHEA:41792"/>
        <dbReference type="Rhea" id="RHEA-COMP:9623"/>
        <dbReference type="Rhea" id="RHEA-COMP:9685"/>
        <dbReference type="ChEBI" id="CHEBI:57287"/>
        <dbReference type="ChEBI" id="CHEBI:57384"/>
        <dbReference type="ChEBI" id="CHEBI:64479"/>
        <dbReference type="ChEBI" id="CHEBI:78449"/>
        <dbReference type="EC" id="2.3.1.39"/>
    </reaction>
</comment>
<dbReference type="Gene3D" id="3.30.70.250">
    <property type="entry name" value="Malonyl-CoA ACP transacylase, ACP-binding"/>
    <property type="match status" value="1"/>
</dbReference>
<evidence type="ECO:0000256" key="3">
    <source>
        <dbReference type="ARBA" id="ARBA00023315"/>
    </source>
</evidence>
<protein>
    <recommendedName>
        <fullName evidence="1">[acyl-carrier-protein] S-malonyltransferase</fullName>
        <ecNumber evidence="1">2.3.1.39</ecNumber>
    </recommendedName>
</protein>
<dbReference type="PANTHER" id="PTHR42681:SF1">
    <property type="entry name" value="MALONYL-COA-ACYL CARRIER PROTEIN TRANSACYLASE, MITOCHONDRIAL"/>
    <property type="match status" value="1"/>
</dbReference>
<dbReference type="InterPro" id="IPR050858">
    <property type="entry name" value="Mal-CoA-ACP_Trans/PKS_FabD"/>
</dbReference>
<comment type="caution">
    <text evidence="6">The sequence shown here is derived from an EMBL/GenBank/DDBJ whole genome shotgun (WGS) entry which is preliminary data.</text>
</comment>
<name>A0A419T1B1_9FIRM</name>